<feature type="region of interest" description="Disordered" evidence="1">
    <location>
        <begin position="696"/>
        <end position="715"/>
    </location>
</feature>
<dbReference type="CDD" id="cd24138">
    <property type="entry name" value="TtcA-like"/>
    <property type="match status" value="1"/>
</dbReference>
<dbReference type="Pfam" id="PF00266">
    <property type="entry name" value="Aminotran_5"/>
    <property type="match status" value="1"/>
</dbReference>
<evidence type="ECO:0000256" key="1">
    <source>
        <dbReference type="SAM" id="MobiDB-lite"/>
    </source>
</evidence>
<dbReference type="InterPro" id="IPR011063">
    <property type="entry name" value="TilS/TtcA_N"/>
</dbReference>
<dbReference type="InterPro" id="IPR015424">
    <property type="entry name" value="PyrdxlP-dep_Trfase"/>
</dbReference>
<comment type="caution">
    <text evidence="4">The sequence shown here is derived from an EMBL/GenBank/DDBJ whole genome shotgun (WGS) entry which is preliminary data.</text>
</comment>
<dbReference type="PANTHER" id="PTHR43686:SF1">
    <property type="entry name" value="AMINOTRAN_5 DOMAIN-CONTAINING PROTEIN"/>
    <property type="match status" value="1"/>
</dbReference>
<dbReference type="EMBL" id="MTYJ01000041">
    <property type="protein sequence ID" value="OQV19242.1"/>
    <property type="molecule type" value="Genomic_DNA"/>
</dbReference>
<gene>
    <name evidence="4" type="ORF">BV898_06665</name>
</gene>
<dbReference type="OrthoDB" id="420046at2759"/>
<dbReference type="InterPro" id="IPR015422">
    <property type="entry name" value="PyrdxlP-dep_Trfase_small"/>
</dbReference>
<reference evidence="5" key="1">
    <citation type="submission" date="2017-01" db="EMBL/GenBank/DDBJ databases">
        <title>Comparative genomics of anhydrobiosis in the tardigrade Hypsibius dujardini.</title>
        <authorList>
            <person name="Yoshida Y."/>
            <person name="Koutsovoulos G."/>
            <person name="Laetsch D."/>
            <person name="Stevens L."/>
            <person name="Kumar S."/>
            <person name="Horikawa D."/>
            <person name="Ishino K."/>
            <person name="Komine S."/>
            <person name="Tomita M."/>
            <person name="Blaxter M."/>
            <person name="Arakawa K."/>
        </authorList>
    </citation>
    <scope>NUCLEOTIDE SEQUENCE [LARGE SCALE GENOMIC DNA]</scope>
    <source>
        <strain evidence="5">Z151</strain>
    </source>
</reference>
<dbReference type="SUPFAM" id="SSF52402">
    <property type="entry name" value="Adenine nucleotide alpha hydrolases-like"/>
    <property type="match status" value="1"/>
</dbReference>
<feature type="domain" description="tRNA(Ile)-lysidine/2-thiocytidine synthase N-terminal" evidence="3">
    <location>
        <begin position="740"/>
        <end position="908"/>
    </location>
</feature>
<evidence type="ECO:0000313" key="4">
    <source>
        <dbReference type="EMBL" id="OQV19242.1"/>
    </source>
</evidence>
<dbReference type="Gene3D" id="3.40.50.620">
    <property type="entry name" value="HUPs"/>
    <property type="match status" value="1"/>
</dbReference>
<evidence type="ECO:0000313" key="5">
    <source>
        <dbReference type="Proteomes" id="UP000192578"/>
    </source>
</evidence>
<dbReference type="InterPro" id="IPR015421">
    <property type="entry name" value="PyrdxlP-dep_Trfase_major"/>
</dbReference>
<dbReference type="Proteomes" id="UP000192578">
    <property type="component" value="Unassembled WGS sequence"/>
</dbReference>
<dbReference type="InterPro" id="IPR014729">
    <property type="entry name" value="Rossmann-like_a/b/a_fold"/>
</dbReference>
<proteinExistence type="predicted"/>
<dbReference type="InterPro" id="IPR000192">
    <property type="entry name" value="Aminotrans_V_dom"/>
</dbReference>
<sequence length="994" mass="111049">MAEPSSTDSDAANTGGDDDHVSVAQYGRRKLYDIPKFDSRSKTAFVTDDPAAGERLLVMIRDGIIGKDLTFASPFGRRKVVYCDYTASGRALSFLEDYIREEVLPHYGNTHTTTTVTSLQTTMFRDEARSIIRNSVNAAESDAVLFAGSGCTGAFHKLIRALNFTEPPIVFLGPYEHHSVILPWREIQSEIVMIPEDARGLVDLIALEEQLERRQGEAKRRLIGCFSAASNVTGILADTDAITVLLHRYNALAIWDYSACAPYVKIDMNPLIVGDQTHQAHKDAVVFSVHKFIGGVGTPGILIAKKRLFLNPVPEHHGGGTVFFVNRKTHRYLKEIENREEGGTAAIVEDIRAGLVFRLKDAVTTDVIAQRDDTIIRLVRRELFGISNLEVLGCLEVPRLPIFSFVIRHRETNRLLHHNFVAALLNDLFGIQSRAGCACAGPYAHTLLGIDLALAEEIEEVLMEDPRLEMHRWQVEFSQREVLRPGFVRINFPYFSTDEEIIFVCRAVKLVAEHGWKLLPLYQVNPETAEWRHKDNITFQDRKWLSSVSFLDGKVTNRPSSNSGASDIIPAITTGNVAVLPATFEAVLALAEAIFLKAAKPVYRTQLNDQEVSFDERAAKLRWFLLPSEARRILLNLDPLPGRVDLLFAPRVYGQTVTLSKASREFLCRVSDARSISGSSQFPTCCPVVRRTDATPNGVENGTKDIGAGGGQWKSPSKEIWKPMLTAISEFDMFKDGDRVLVCLSGGKDSLSLLHALKQYQFFARSQGINLELGAVTVDPGASSYDPSPLKPYLKSLGVPYFYEEQNIMEQAMALKDVHSICSFCSRMKRGRLYSCARREGYNVLAFGQHLDDLCESFMMSTFHNGRLRTMKACYSVVEGDLRFVRPLVYVREKDTRRFAESRHLPVVAENCPACFTAPKERFRVKQVLASQELIYPGLYDSLKTAMRPLMAIRTAGGENHIAEVPRLLDELYRSKGLTKGAGDAGHLDEEQGF</sequence>
<feature type="compositionally biased region" description="Polar residues" evidence="1">
    <location>
        <begin position="1"/>
        <end position="12"/>
    </location>
</feature>
<evidence type="ECO:0000259" key="2">
    <source>
        <dbReference type="Pfam" id="PF00266"/>
    </source>
</evidence>
<accession>A0A1W0WVL6</accession>
<protein>
    <submittedName>
        <fullName evidence="4">tRNA 2-thiocytidine biosynthesis protein TtcA</fullName>
    </submittedName>
</protein>
<dbReference type="Gene3D" id="3.40.640.10">
    <property type="entry name" value="Type I PLP-dependent aspartate aminotransferase-like (Major domain)"/>
    <property type="match status" value="1"/>
</dbReference>
<name>A0A1W0WVL6_HYPEX</name>
<feature type="region of interest" description="Disordered" evidence="1">
    <location>
        <begin position="1"/>
        <end position="21"/>
    </location>
</feature>
<evidence type="ECO:0000259" key="3">
    <source>
        <dbReference type="Pfam" id="PF01171"/>
    </source>
</evidence>
<keyword evidence="5" id="KW-1185">Reference proteome</keyword>
<organism evidence="4 5">
    <name type="scientific">Hypsibius exemplaris</name>
    <name type="common">Freshwater tardigrade</name>
    <dbReference type="NCBI Taxonomy" id="2072580"/>
    <lineage>
        <taxon>Eukaryota</taxon>
        <taxon>Metazoa</taxon>
        <taxon>Ecdysozoa</taxon>
        <taxon>Tardigrada</taxon>
        <taxon>Eutardigrada</taxon>
        <taxon>Parachela</taxon>
        <taxon>Hypsibioidea</taxon>
        <taxon>Hypsibiidae</taxon>
        <taxon>Hypsibius</taxon>
    </lineage>
</organism>
<feature type="domain" description="Aminotransferase class V" evidence="2">
    <location>
        <begin position="81"/>
        <end position="446"/>
    </location>
</feature>
<dbReference type="SUPFAM" id="SSF53383">
    <property type="entry name" value="PLP-dependent transferases"/>
    <property type="match status" value="1"/>
</dbReference>
<dbReference type="AlphaFoldDB" id="A0A1W0WVL6"/>
<dbReference type="Gene3D" id="3.90.1150.10">
    <property type="entry name" value="Aspartate Aminotransferase, domain 1"/>
    <property type="match status" value="1"/>
</dbReference>
<dbReference type="Pfam" id="PF01171">
    <property type="entry name" value="ATP_bind_3"/>
    <property type="match status" value="1"/>
</dbReference>
<dbReference type="PANTHER" id="PTHR43686">
    <property type="entry name" value="SULFURTRANSFERASE-RELATED"/>
    <property type="match status" value="1"/>
</dbReference>